<gene>
    <name evidence="2" type="ORF">N24_0711</name>
</gene>
<dbReference type="EMBL" id="AP017369">
    <property type="protein sequence ID" value="BAU94973.1"/>
    <property type="molecule type" value="Genomic_DNA"/>
</dbReference>
<reference evidence="2 3" key="1">
    <citation type="submission" date="2016-02" db="EMBL/GenBank/DDBJ databases">
        <title>Corynebacterium glutamicum N24 whole genome sequencing project.</title>
        <authorList>
            <person name="Matsutani M."/>
            <person name="Nangtapong N."/>
            <person name="Yakushi T."/>
            <person name="Matsushita K."/>
        </authorList>
    </citation>
    <scope>NUCLEOTIDE SEQUENCE [LARGE SCALE GENOMIC DNA]</scope>
    <source>
        <strain evidence="2 3">N24</strain>
    </source>
</reference>
<dbReference type="RefSeq" id="WP_231910852.1">
    <property type="nucleotide sequence ID" value="NZ_AP017369.1"/>
</dbReference>
<dbReference type="InterPro" id="IPR036597">
    <property type="entry name" value="Fido-like_dom_sf"/>
</dbReference>
<sequence length="128" mass="14582">MNDPREFFQLESLRPWLEEHGFYSRDWGLLSAAVERPWATFEGQDLYPDIWHKTAALLSSIEANHPLIDGNKRLGALLSALMLQVHGIHDSAISDDDFFALITDVATYHPDVEEIASRLQKITNLPPR</sequence>
<evidence type="ECO:0000259" key="1">
    <source>
        <dbReference type="PROSITE" id="PS51459"/>
    </source>
</evidence>
<dbReference type="Gene3D" id="1.20.120.1870">
    <property type="entry name" value="Fic/DOC protein, Fido domain"/>
    <property type="match status" value="1"/>
</dbReference>
<dbReference type="PROSITE" id="PS51459">
    <property type="entry name" value="FIDO"/>
    <property type="match status" value="1"/>
</dbReference>
<dbReference type="InterPro" id="IPR003812">
    <property type="entry name" value="Fido"/>
</dbReference>
<evidence type="ECO:0000313" key="3">
    <source>
        <dbReference type="Proteomes" id="UP000218244"/>
    </source>
</evidence>
<organism evidence="2 3">
    <name type="scientific">Corynebacterium suranareeae</name>
    <dbReference type="NCBI Taxonomy" id="2506452"/>
    <lineage>
        <taxon>Bacteria</taxon>
        <taxon>Bacillati</taxon>
        <taxon>Actinomycetota</taxon>
        <taxon>Actinomycetes</taxon>
        <taxon>Mycobacteriales</taxon>
        <taxon>Corynebacteriaceae</taxon>
        <taxon>Corynebacterium</taxon>
    </lineage>
</organism>
<dbReference type="SUPFAM" id="SSF140931">
    <property type="entry name" value="Fic-like"/>
    <property type="match status" value="1"/>
</dbReference>
<dbReference type="AlphaFoldDB" id="A0A160PPV6"/>
<feature type="domain" description="Fido" evidence="1">
    <location>
        <begin position="1"/>
        <end position="121"/>
    </location>
</feature>
<dbReference type="InterPro" id="IPR053737">
    <property type="entry name" value="Type_II_TA_Toxin"/>
</dbReference>
<name>A0A160PPV6_9CORY</name>
<keyword evidence="3" id="KW-1185">Reference proteome</keyword>
<accession>A0A160PPV6</accession>
<dbReference type="Proteomes" id="UP000218244">
    <property type="component" value="Chromosome"/>
</dbReference>
<evidence type="ECO:0000313" key="2">
    <source>
        <dbReference type="EMBL" id="BAU94973.1"/>
    </source>
</evidence>
<proteinExistence type="predicted"/>
<dbReference type="KEGG" id="csur:N24_0711"/>
<protein>
    <submittedName>
        <fullName evidence="2">Death-on-curing family protein</fullName>
    </submittedName>
</protein>
<dbReference type="Pfam" id="PF02661">
    <property type="entry name" value="Fic"/>
    <property type="match status" value="1"/>
</dbReference>